<feature type="compositionally biased region" description="Low complexity" evidence="1">
    <location>
        <begin position="113"/>
        <end position="123"/>
    </location>
</feature>
<feature type="region of interest" description="Disordered" evidence="1">
    <location>
        <begin position="376"/>
        <end position="398"/>
    </location>
</feature>
<reference evidence="2" key="1">
    <citation type="journal article" date="2020" name="Stud. Mycol.">
        <title>101 Dothideomycetes genomes: a test case for predicting lifestyles and emergence of pathogens.</title>
        <authorList>
            <person name="Haridas S."/>
            <person name="Albert R."/>
            <person name="Binder M."/>
            <person name="Bloem J."/>
            <person name="Labutti K."/>
            <person name="Salamov A."/>
            <person name="Andreopoulos B."/>
            <person name="Baker S."/>
            <person name="Barry K."/>
            <person name="Bills G."/>
            <person name="Bluhm B."/>
            <person name="Cannon C."/>
            <person name="Castanera R."/>
            <person name="Culley D."/>
            <person name="Daum C."/>
            <person name="Ezra D."/>
            <person name="Gonzalez J."/>
            <person name="Henrissat B."/>
            <person name="Kuo A."/>
            <person name="Liang C."/>
            <person name="Lipzen A."/>
            <person name="Lutzoni F."/>
            <person name="Magnuson J."/>
            <person name="Mondo S."/>
            <person name="Nolan M."/>
            <person name="Ohm R."/>
            <person name="Pangilinan J."/>
            <person name="Park H.-J."/>
            <person name="Ramirez L."/>
            <person name="Alfaro M."/>
            <person name="Sun H."/>
            <person name="Tritt A."/>
            <person name="Yoshinaga Y."/>
            <person name="Zwiers L.-H."/>
            <person name="Turgeon B."/>
            <person name="Goodwin S."/>
            <person name="Spatafora J."/>
            <person name="Crous P."/>
            <person name="Grigoriev I."/>
        </authorList>
    </citation>
    <scope>NUCLEOTIDE SEQUENCE</scope>
    <source>
        <strain evidence="2">CBS 473.64</strain>
    </source>
</reference>
<organism evidence="2 3">
    <name type="scientific">Massarina eburnea CBS 473.64</name>
    <dbReference type="NCBI Taxonomy" id="1395130"/>
    <lineage>
        <taxon>Eukaryota</taxon>
        <taxon>Fungi</taxon>
        <taxon>Dikarya</taxon>
        <taxon>Ascomycota</taxon>
        <taxon>Pezizomycotina</taxon>
        <taxon>Dothideomycetes</taxon>
        <taxon>Pleosporomycetidae</taxon>
        <taxon>Pleosporales</taxon>
        <taxon>Massarineae</taxon>
        <taxon>Massarinaceae</taxon>
        <taxon>Massarina</taxon>
    </lineage>
</organism>
<gene>
    <name evidence="2" type="ORF">P280DRAFT_513257</name>
</gene>
<feature type="compositionally biased region" description="Polar residues" evidence="1">
    <location>
        <begin position="156"/>
        <end position="178"/>
    </location>
</feature>
<evidence type="ECO:0000313" key="2">
    <source>
        <dbReference type="EMBL" id="KAF2645346.1"/>
    </source>
</evidence>
<feature type="region of interest" description="Disordered" evidence="1">
    <location>
        <begin position="234"/>
        <end position="360"/>
    </location>
</feature>
<evidence type="ECO:0000313" key="3">
    <source>
        <dbReference type="Proteomes" id="UP000799753"/>
    </source>
</evidence>
<dbReference type="AlphaFoldDB" id="A0A6A6SBV8"/>
<dbReference type="Proteomes" id="UP000799753">
    <property type="component" value="Unassembled WGS sequence"/>
</dbReference>
<feature type="region of interest" description="Disordered" evidence="1">
    <location>
        <begin position="100"/>
        <end position="200"/>
    </location>
</feature>
<dbReference type="EMBL" id="MU006777">
    <property type="protein sequence ID" value="KAF2645346.1"/>
    <property type="molecule type" value="Genomic_DNA"/>
</dbReference>
<protein>
    <submittedName>
        <fullName evidence="2">Uncharacterized protein</fullName>
    </submittedName>
</protein>
<sequence>MPPALSDYGDSDCDSVFDFGFIYTPEVTDVIKKSPSPEFLSSVSSVVQLSVESQVVRRQSKRQFEEVCQDQHTEVIVTKRRRENLLVGLDLQNIIAAAEEETADQAPSSSKATSSHNTRASTSTRRRSQIRYNQKYHPMDDVIRPRQAAKLRATYASDSGSQETNFRGSYDSPTSSASEIVEPKRQVLTRPPTRRSARRYNPDVLYDMKVHPQDAIIEGMNEVGSGSSDIVDRRKKANAGEVVSHSGEPTEQLEVADSESGQDSEISESDNNHAGESDEDHVSDSENNSSLESEVESSDNEAESSFSPPIPATFTFAPWSDAPLGSPLSDITDIVHPHDPNAPPRRVPRSRPSRSPRTPSFQIFTESDAVQGAAIASGLGPLPYPHDDQENDDSILRGEPEPAMYIVVQTQEEYDAEQAREGHPSDLPSMFDGAVDNTHQLPFRGPLTRLR</sequence>
<keyword evidence="3" id="KW-1185">Reference proteome</keyword>
<feature type="compositionally biased region" description="Acidic residues" evidence="1">
    <location>
        <begin position="254"/>
        <end position="268"/>
    </location>
</feature>
<name>A0A6A6SBV8_9PLEO</name>
<evidence type="ECO:0000256" key="1">
    <source>
        <dbReference type="SAM" id="MobiDB-lite"/>
    </source>
</evidence>
<feature type="region of interest" description="Disordered" evidence="1">
    <location>
        <begin position="413"/>
        <end position="451"/>
    </location>
</feature>
<feature type="compositionally biased region" description="Basic and acidic residues" evidence="1">
    <location>
        <begin position="270"/>
        <end position="284"/>
    </location>
</feature>
<accession>A0A6A6SBV8</accession>
<proteinExistence type="predicted"/>
<feature type="compositionally biased region" description="Acidic residues" evidence="1">
    <location>
        <begin position="293"/>
        <end position="302"/>
    </location>
</feature>
<dbReference type="OrthoDB" id="5430111at2759"/>